<dbReference type="RefSeq" id="WP_058263567.1">
    <property type="nucleotide sequence ID" value="NZ_CP051181.1"/>
</dbReference>
<protein>
    <submittedName>
        <fullName evidence="2">Uncharacterized protein</fullName>
    </submittedName>
</protein>
<name>A0A0N7LVT3_THAGE</name>
<keyword evidence="1" id="KW-0812">Transmembrane</keyword>
<dbReference type="EMBL" id="CYSA01000026">
    <property type="protein sequence ID" value="CUH67178.1"/>
    <property type="molecule type" value="Genomic_DNA"/>
</dbReference>
<feature type="transmembrane region" description="Helical" evidence="1">
    <location>
        <begin position="39"/>
        <end position="58"/>
    </location>
</feature>
<dbReference type="AlphaFoldDB" id="A0A0N7LVT3"/>
<accession>A0A0N7LVT3</accession>
<dbReference type="Proteomes" id="UP000051587">
    <property type="component" value="Unassembled WGS sequence"/>
</dbReference>
<feature type="transmembrane region" description="Helical" evidence="1">
    <location>
        <begin position="15"/>
        <end position="33"/>
    </location>
</feature>
<dbReference type="STRING" id="53501.SAMN04488043_101408"/>
<evidence type="ECO:0000256" key="1">
    <source>
        <dbReference type="SAM" id="Phobius"/>
    </source>
</evidence>
<sequence>MSFLRPEAATQLNRWREALVALALSLLGLYWALTSFGLLQWLGYFIAALGAFWVFLAVRRARFRVGMGGAGIVEVDEGRISYFGPMVGGSLAVPGLVAVRLIRRDDGGLAWFLLAQDTTPLNIPVNAEGAEALYDVFATLPGLNMQALLKALKHPPSEDVLVWHSEMRRLH</sequence>
<dbReference type="OrthoDB" id="7851333at2"/>
<reference evidence="2 3" key="1">
    <citation type="submission" date="2015-09" db="EMBL/GenBank/DDBJ databases">
        <authorList>
            <consortium name="Swine Surveillance"/>
        </authorList>
    </citation>
    <scope>NUCLEOTIDE SEQUENCE [LARGE SCALE GENOMIC DNA]</scope>
    <source>
        <strain evidence="2 3">CECT 4357</strain>
    </source>
</reference>
<organism evidence="2 3">
    <name type="scientific">Thalassovita gelatinovora</name>
    <name type="common">Thalassobius gelatinovorus</name>
    <dbReference type="NCBI Taxonomy" id="53501"/>
    <lineage>
        <taxon>Bacteria</taxon>
        <taxon>Pseudomonadati</taxon>
        <taxon>Pseudomonadota</taxon>
        <taxon>Alphaproteobacteria</taxon>
        <taxon>Rhodobacterales</taxon>
        <taxon>Roseobacteraceae</taxon>
        <taxon>Thalassovita</taxon>
    </lineage>
</organism>
<gene>
    <name evidence="2" type="ORF">TG4357_02852</name>
</gene>
<keyword evidence="1" id="KW-0472">Membrane</keyword>
<evidence type="ECO:0000313" key="2">
    <source>
        <dbReference type="EMBL" id="CUH67178.1"/>
    </source>
</evidence>
<proteinExistence type="predicted"/>
<keyword evidence="3" id="KW-1185">Reference proteome</keyword>
<keyword evidence="1" id="KW-1133">Transmembrane helix</keyword>
<evidence type="ECO:0000313" key="3">
    <source>
        <dbReference type="Proteomes" id="UP000051587"/>
    </source>
</evidence>